<keyword evidence="3" id="KW-1185">Reference proteome</keyword>
<feature type="region of interest" description="Disordered" evidence="1">
    <location>
        <begin position="1"/>
        <end position="22"/>
    </location>
</feature>
<reference evidence="2" key="1">
    <citation type="submission" date="2022-03" db="EMBL/GenBank/DDBJ databases">
        <title>Draft genome sequence of Aduncisulcus paluster, a free-living microaerophilic Fornicata.</title>
        <authorList>
            <person name="Yuyama I."/>
            <person name="Kume K."/>
            <person name="Tamura T."/>
            <person name="Inagaki Y."/>
            <person name="Hashimoto T."/>
        </authorList>
    </citation>
    <scope>NUCLEOTIDE SEQUENCE</scope>
    <source>
        <strain evidence="2">NY0171</strain>
    </source>
</reference>
<name>A0ABQ5KAP9_9EUKA</name>
<dbReference type="Proteomes" id="UP001057375">
    <property type="component" value="Unassembled WGS sequence"/>
</dbReference>
<sequence length="120" mass="13425">MPKSKSNRKISKTSKKKASVDVSKMSQEELSAYLKMLYPNDPVAGDIKIFSIHHTDRLGERTDDKKEAYKAVSADFHDSKPGEKKLAKLAKKKIKEKKIEKDKAMGGTRSTSSEEGIVKL</sequence>
<evidence type="ECO:0000313" key="3">
    <source>
        <dbReference type="Proteomes" id="UP001057375"/>
    </source>
</evidence>
<accession>A0ABQ5KAP9</accession>
<dbReference type="EMBL" id="BQXS01000115">
    <property type="protein sequence ID" value="GKT27961.1"/>
    <property type="molecule type" value="Genomic_DNA"/>
</dbReference>
<evidence type="ECO:0000313" key="2">
    <source>
        <dbReference type="EMBL" id="GKT27961.1"/>
    </source>
</evidence>
<evidence type="ECO:0000256" key="1">
    <source>
        <dbReference type="SAM" id="MobiDB-lite"/>
    </source>
</evidence>
<comment type="caution">
    <text evidence="2">The sequence shown here is derived from an EMBL/GenBank/DDBJ whole genome shotgun (WGS) entry which is preliminary data.</text>
</comment>
<feature type="region of interest" description="Disordered" evidence="1">
    <location>
        <begin position="97"/>
        <end position="120"/>
    </location>
</feature>
<feature type="compositionally biased region" description="Basic residues" evidence="1">
    <location>
        <begin position="1"/>
        <end position="17"/>
    </location>
</feature>
<gene>
    <name evidence="2" type="ORF">ADUPG1_000316</name>
</gene>
<proteinExistence type="predicted"/>
<protein>
    <submittedName>
        <fullName evidence="2">Uncharacterized protein</fullName>
    </submittedName>
</protein>
<organism evidence="2 3">
    <name type="scientific">Aduncisulcus paluster</name>
    <dbReference type="NCBI Taxonomy" id="2918883"/>
    <lineage>
        <taxon>Eukaryota</taxon>
        <taxon>Metamonada</taxon>
        <taxon>Carpediemonas-like organisms</taxon>
        <taxon>Aduncisulcus</taxon>
    </lineage>
</organism>